<dbReference type="PANTHER" id="PTHR40254:SF1">
    <property type="entry name" value="BLR0577 PROTEIN"/>
    <property type="match status" value="1"/>
</dbReference>
<dbReference type="EMBL" id="JAMXQS010000003">
    <property type="protein sequence ID" value="MCO6049593.1"/>
    <property type="molecule type" value="Genomic_DNA"/>
</dbReference>
<protein>
    <submittedName>
        <fullName evidence="2">FAD/NAD(P)-binding protein</fullName>
    </submittedName>
</protein>
<dbReference type="Pfam" id="PF13454">
    <property type="entry name" value="NAD_binding_9"/>
    <property type="match status" value="1"/>
</dbReference>
<evidence type="ECO:0000313" key="2">
    <source>
        <dbReference type="EMBL" id="MCO6049593.1"/>
    </source>
</evidence>
<dbReference type="InterPro" id="IPR036188">
    <property type="entry name" value="FAD/NAD-bd_sf"/>
</dbReference>
<evidence type="ECO:0000313" key="3">
    <source>
        <dbReference type="Proteomes" id="UP001205906"/>
    </source>
</evidence>
<dbReference type="SUPFAM" id="SSF51905">
    <property type="entry name" value="FAD/NAD(P)-binding domain"/>
    <property type="match status" value="1"/>
</dbReference>
<dbReference type="PRINTS" id="PR00368">
    <property type="entry name" value="FADPNR"/>
</dbReference>
<accession>A0ABT1C433</accession>
<dbReference type="Proteomes" id="UP001205906">
    <property type="component" value="Unassembled WGS sequence"/>
</dbReference>
<dbReference type="Gene3D" id="3.50.50.60">
    <property type="entry name" value="FAD/NAD(P)-binding domain"/>
    <property type="match status" value="2"/>
</dbReference>
<name>A0ABT1C433_9HYPH</name>
<reference evidence="2 3" key="1">
    <citation type="submission" date="2022-06" db="EMBL/GenBank/DDBJ databases">
        <title>Mesorhizobium sp. strain RP14 Genome sequencing and assembly.</title>
        <authorList>
            <person name="Kim I."/>
        </authorList>
    </citation>
    <scope>NUCLEOTIDE SEQUENCE [LARGE SCALE GENOMIC DNA]</scope>
    <source>
        <strain evidence="3">RP14(2022)</strain>
    </source>
</reference>
<comment type="caution">
    <text evidence="2">The sequence shown here is derived from an EMBL/GenBank/DDBJ whole genome shotgun (WGS) entry which is preliminary data.</text>
</comment>
<evidence type="ECO:0000259" key="1">
    <source>
        <dbReference type="Pfam" id="PF13454"/>
    </source>
</evidence>
<gene>
    <name evidence="2" type="ORF">NGM99_07285</name>
</gene>
<feature type="domain" description="FAD-dependent urate hydroxylase HpyO/Asp monooxygenase CreE-like FAD/NAD(P)-binding" evidence="1">
    <location>
        <begin position="14"/>
        <end position="154"/>
    </location>
</feature>
<sequence length="453" mass="49636">MTTGQDRAPARTLAIVGGGASGAILAIQAMRAGCEVVLIEKRAEPGRGIAYSTSEPDHRLNVRASNMSIFAGEPSHFADWLKRKSIRQEDFDHFYAPRGLYGDYVGETLRAAPGRLRIVHETALSVVPKPLGVEIRLTDGNTLRADAAVLATGHEEAASSSRPYAVKLGSKEDTPLDPALPVMILGTGLSMADAWLSLARRGQKGPVIALSRRGLMPMGHQGHAPIKLDRADIPLGTDLTYFVHWFRGLIRDVERRGGDWRDVVDGLRPFNQEIWRNWPASAKRRFFEHTKPWWDVHRHRMAPEIRERIFAAVDDGALRVVAARVREVEPDGEGGWRVRFQHRHSGRSETANVARVYDCGGIVSDLSQGTNPLIRSMIASGTGRPDLLRIGLDVSEACAVIDKDGQASDRIFAVGPLTRGAFLEIDAIPDIRVQCEALAKRLVGALAQGNRSA</sequence>
<dbReference type="InterPro" id="IPR052189">
    <property type="entry name" value="L-asp_N-monooxygenase_NS-form"/>
</dbReference>
<dbReference type="RefSeq" id="WP_252817546.1">
    <property type="nucleotide sequence ID" value="NZ_JAMXQS010000003.1"/>
</dbReference>
<dbReference type="InterPro" id="IPR038732">
    <property type="entry name" value="HpyO/CreE_NAD-binding"/>
</dbReference>
<keyword evidence="3" id="KW-1185">Reference proteome</keyword>
<proteinExistence type="predicted"/>
<dbReference type="PANTHER" id="PTHR40254">
    <property type="entry name" value="BLR0577 PROTEIN"/>
    <property type="match status" value="1"/>
</dbReference>
<organism evidence="2 3">
    <name type="scientific">Mesorhizobium liriopis</name>
    <dbReference type="NCBI Taxonomy" id="2953882"/>
    <lineage>
        <taxon>Bacteria</taxon>
        <taxon>Pseudomonadati</taxon>
        <taxon>Pseudomonadota</taxon>
        <taxon>Alphaproteobacteria</taxon>
        <taxon>Hyphomicrobiales</taxon>
        <taxon>Phyllobacteriaceae</taxon>
        <taxon>Mesorhizobium</taxon>
    </lineage>
</organism>